<dbReference type="EMBL" id="FNLM01000034">
    <property type="protein sequence ID" value="SDU61980.1"/>
    <property type="molecule type" value="Genomic_DNA"/>
</dbReference>
<name>A0A1H2JZX9_9ACTN</name>
<dbReference type="GO" id="GO:0008270">
    <property type="term" value="F:zinc ion binding"/>
    <property type="evidence" value="ECO:0007669"/>
    <property type="project" value="InterPro"/>
</dbReference>
<reference evidence="3 4" key="1">
    <citation type="submission" date="2016-10" db="EMBL/GenBank/DDBJ databases">
        <authorList>
            <person name="de Groot N.N."/>
        </authorList>
    </citation>
    <scope>NUCLEOTIDE SEQUENCE [LARGE SCALE GENOMIC DNA]</scope>
    <source>
        <strain evidence="3 4">DSM 44215</strain>
    </source>
</reference>
<dbReference type="InterPro" id="IPR011032">
    <property type="entry name" value="GroES-like_sf"/>
</dbReference>
<dbReference type="Gene3D" id="3.90.180.10">
    <property type="entry name" value="Medium-chain alcohol dehydrogenases, catalytic domain"/>
    <property type="match status" value="2"/>
</dbReference>
<evidence type="ECO:0000313" key="4">
    <source>
        <dbReference type="Proteomes" id="UP000183180"/>
    </source>
</evidence>
<dbReference type="GO" id="GO:0016491">
    <property type="term" value="F:oxidoreductase activity"/>
    <property type="evidence" value="ECO:0007669"/>
    <property type="project" value="UniProtKB-KW"/>
</dbReference>
<dbReference type="SUPFAM" id="SSF51735">
    <property type="entry name" value="NAD(P)-binding Rossmann-fold domains"/>
    <property type="match status" value="1"/>
</dbReference>
<organism evidence="3 4">
    <name type="scientific">Gordonia westfalica</name>
    <dbReference type="NCBI Taxonomy" id="158898"/>
    <lineage>
        <taxon>Bacteria</taxon>
        <taxon>Bacillati</taxon>
        <taxon>Actinomycetota</taxon>
        <taxon>Actinomycetes</taxon>
        <taxon>Mycobacteriales</taxon>
        <taxon>Gordoniaceae</taxon>
        <taxon>Gordonia</taxon>
    </lineage>
</organism>
<gene>
    <name evidence="3" type="ORF">SAMN04488548_1342698</name>
</gene>
<dbReference type="InterPro" id="IPR013154">
    <property type="entry name" value="ADH-like_N"/>
</dbReference>
<dbReference type="STRING" id="158898.SAMN04488548_1342698"/>
<dbReference type="PROSITE" id="PS00059">
    <property type="entry name" value="ADH_ZINC"/>
    <property type="match status" value="1"/>
</dbReference>
<dbReference type="AlphaFoldDB" id="A0A1H2JZX9"/>
<feature type="domain" description="Enoyl reductase (ER)" evidence="2">
    <location>
        <begin position="9"/>
        <end position="378"/>
    </location>
</feature>
<keyword evidence="1" id="KW-0560">Oxidoreductase</keyword>
<dbReference type="Proteomes" id="UP000183180">
    <property type="component" value="Unassembled WGS sequence"/>
</dbReference>
<sequence>MRAVVCRAGELTVQDVPTPVPETGQVLLRVLRAGICGSDLHARVHCDATADVSEEVGYDAFMRSGQSVVMGHEFAGEVVSYGPGCRKRWAPGTPVVSVPMIRHGGEAHLTGLTASAPGAYAQFVLVSEDMTFEIPDGLSVDHAALTEPLAVAHHAVRRGEVGRRDVAVVIGCGPIGLAVIAMLKASGVRTVIASDLSAGRRALAGRVGADIVVDPAVESPFDRCAREGRYVTAAQDLLGTAFDAMRTLRRIPLAPWPSLFRVADRLGATPTGPVIFECVGTPGMIEHVVSNAPFRSRVVVVGVCMEPDTFRPAMALNKEIELRFVFVYDPAEFHQTLQMIAAGKVDVAPMITATVGLEGVAPAFDALGTAAHHAKVLIDPMSEISSL</sequence>
<dbReference type="CDD" id="cd08262">
    <property type="entry name" value="Zn_ADH8"/>
    <property type="match status" value="1"/>
</dbReference>
<evidence type="ECO:0000256" key="1">
    <source>
        <dbReference type="ARBA" id="ARBA00023002"/>
    </source>
</evidence>
<dbReference type="InterPro" id="IPR002328">
    <property type="entry name" value="ADH_Zn_CS"/>
</dbReference>
<dbReference type="InterPro" id="IPR036291">
    <property type="entry name" value="NAD(P)-bd_dom_sf"/>
</dbReference>
<proteinExistence type="predicted"/>
<dbReference type="SMART" id="SM00829">
    <property type="entry name" value="PKS_ER"/>
    <property type="match status" value="1"/>
</dbReference>
<dbReference type="Gene3D" id="3.40.50.720">
    <property type="entry name" value="NAD(P)-binding Rossmann-like Domain"/>
    <property type="match status" value="2"/>
</dbReference>
<dbReference type="PANTHER" id="PTHR43189:SF1">
    <property type="entry name" value="ZINC-TYPE ALCOHOL DEHYDROGENASE-LIKE PROTEIN C1198.01"/>
    <property type="match status" value="1"/>
</dbReference>
<dbReference type="OrthoDB" id="9797931at2"/>
<dbReference type="RefSeq" id="WP_074851210.1">
    <property type="nucleotide sequence ID" value="NZ_FNLM01000034.1"/>
</dbReference>
<protein>
    <submittedName>
        <fullName evidence="3">Threonine dehydrogenase</fullName>
    </submittedName>
</protein>
<dbReference type="PANTHER" id="PTHR43189">
    <property type="entry name" value="ZINC-TYPE ALCOHOL DEHYDROGENASE-LIKE PROTEIN C1198.01-RELATED"/>
    <property type="match status" value="1"/>
</dbReference>
<evidence type="ECO:0000259" key="2">
    <source>
        <dbReference type="SMART" id="SM00829"/>
    </source>
</evidence>
<dbReference type="Pfam" id="PF08240">
    <property type="entry name" value="ADH_N"/>
    <property type="match status" value="1"/>
</dbReference>
<accession>A0A1H2JZX9</accession>
<dbReference type="InterPro" id="IPR020843">
    <property type="entry name" value="ER"/>
</dbReference>
<dbReference type="SUPFAM" id="SSF50129">
    <property type="entry name" value="GroES-like"/>
    <property type="match status" value="1"/>
</dbReference>
<evidence type="ECO:0000313" key="3">
    <source>
        <dbReference type="EMBL" id="SDU61980.1"/>
    </source>
</evidence>